<dbReference type="Proteomes" id="UP000009172">
    <property type="component" value="Unassembled WGS sequence"/>
</dbReference>
<dbReference type="EMBL" id="GG698490">
    <property type="protein sequence ID" value="EGD95758.1"/>
    <property type="molecule type" value="Genomic_DNA"/>
</dbReference>
<accession>F2RWQ9</accession>
<evidence type="ECO:0000313" key="2">
    <source>
        <dbReference type="Proteomes" id="UP000009172"/>
    </source>
</evidence>
<organism evidence="1 2">
    <name type="scientific">Trichophyton tonsurans (strain CBS 112818)</name>
    <name type="common">Scalp ringworm fungus</name>
    <dbReference type="NCBI Taxonomy" id="647933"/>
    <lineage>
        <taxon>Eukaryota</taxon>
        <taxon>Fungi</taxon>
        <taxon>Dikarya</taxon>
        <taxon>Ascomycota</taxon>
        <taxon>Pezizomycotina</taxon>
        <taxon>Eurotiomycetes</taxon>
        <taxon>Eurotiomycetidae</taxon>
        <taxon>Onygenales</taxon>
        <taxon>Arthrodermataceae</taxon>
        <taxon>Trichophyton</taxon>
    </lineage>
</organism>
<evidence type="ECO:0008006" key="3">
    <source>
        <dbReference type="Google" id="ProtNLM"/>
    </source>
</evidence>
<sequence length="77" mass="9294">MALAECNYLIYNKEILAIIRALKEWRVELANRRYELLEEFYKEANFIILLKDKNGFNITKDKTLKEYLNREIRPGIL</sequence>
<dbReference type="HOGENOM" id="CLU_2639881_0_0_1"/>
<protein>
    <recommendedName>
        <fullName evidence="3">Reverse transcriptase RNase H-like domain-containing protein</fullName>
    </recommendedName>
</protein>
<evidence type="ECO:0000313" key="1">
    <source>
        <dbReference type="EMBL" id="EGD95758.1"/>
    </source>
</evidence>
<reference evidence="2" key="1">
    <citation type="journal article" date="2012" name="MBio">
        <title>Comparative genome analysis of Trichophyton rubrum and related dermatophytes reveals candidate genes involved in infection.</title>
        <authorList>
            <person name="Martinez D.A."/>
            <person name="Oliver B.G."/>
            <person name="Graeser Y."/>
            <person name="Goldberg J.M."/>
            <person name="Li W."/>
            <person name="Martinez-Rossi N.M."/>
            <person name="Monod M."/>
            <person name="Shelest E."/>
            <person name="Barton R.C."/>
            <person name="Birch E."/>
            <person name="Brakhage A.A."/>
            <person name="Chen Z."/>
            <person name="Gurr S.J."/>
            <person name="Heiman D."/>
            <person name="Heitman J."/>
            <person name="Kosti I."/>
            <person name="Rossi A."/>
            <person name="Saif S."/>
            <person name="Samalova M."/>
            <person name="Saunders C.W."/>
            <person name="Shea T."/>
            <person name="Summerbell R.C."/>
            <person name="Xu J."/>
            <person name="Young S."/>
            <person name="Zeng Q."/>
            <person name="Birren B.W."/>
            <person name="Cuomo C.A."/>
            <person name="White T.C."/>
        </authorList>
    </citation>
    <scope>NUCLEOTIDE SEQUENCE [LARGE SCALE GENOMIC DNA]</scope>
    <source>
        <strain evidence="2">CBS 112818</strain>
    </source>
</reference>
<gene>
    <name evidence="1" type="ORF">TESG_08410</name>
</gene>
<name>F2RWQ9_TRIT1</name>
<keyword evidence="2" id="KW-1185">Reference proteome</keyword>
<proteinExistence type="predicted"/>
<dbReference type="AlphaFoldDB" id="F2RWQ9"/>